<organism evidence="5 6">
    <name type="scientific">Candidatus Danuiimicrobium aquiferis</name>
    <dbReference type="NCBI Taxonomy" id="1801832"/>
    <lineage>
        <taxon>Bacteria</taxon>
        <taxon>Pseudomonadati</taxon>
        <taxon>Candidatus Omnitrophota</taxon>
        <taxon>Candidatus Danuiimicrobium</taxon>
    </lineage>
</organism>
<feature type="domain" description="3-octaprenyl-4-hydroxybenzoate carboxy-lyase-like N-terminal" evidence="3">
    <location>
        <begin position="10"/>
        <end position="81"/>
    </location>
</feature>
<dbReference type="InterPro" id="IPR048304">
    <property type="entry name" value="UbiD_Rift_dom"/>
</dbReference>
<sequence>MRYQDLPSFIELLRSEGEIKEIRTEVDPVLEITEICDRVVKQEGPALFFHKVKGSSWPLVTNLFGSRKRINLLFGVSDVNDVALRIQQFLDMKPPQGILEKLMFLPKVRSLEALSARMVSSGESQAIIKQEGSMIDLLPVQKCWPEDGGRFITFPMVITHDPETGKRNVGLYRMHVYDNQTTGMHWQIHKDGAEHYRRLKQSTRLEVAVVLGADPLQLFSAACPLPYGVDELSLAGFLRGEPVKLVRCKTISLDVPANAQCILEGYVEKGEMRLEGPFGDHTGFYSRAKDFPVFHVTAMTHARNPVYLSTIVGRPPMEDCYIGQAIERIFLPIIQKQLPEIVDIHLPWEGCFHNCVIVSIRKSYPDQAKKVIHAIWGLGQMMFSKSVLVFDDDCRIQDLREVAWRAFNNIDPKRDMFFAEGPVDELDHSADHDFVGSKVGIDCTRKTEAEGMKRPWPKDVVMSDEIKKLVGERWREYGFN</sequence>
<protein>
    <submittedName>
        <fullName evidence="5">Menaquinone biosynthesis decarboxylase</fullName>
    </submittedName>
</protein>
<gene>
    <name evidence="5" type="ORF">A3G33_04540</name>
</gene>
<dbReference type="GO" id="GO:0006744">
    <property type="term" value="P:ubiquinone biosynthetic process"/>
    <property type="evidence" value="ECO:0007669"/>
    <property type="project" value="TreeGrafter"/>
</dbReference>
<comment type="caution">
    <text evidence="5">The sequence shown here is derived from an EMBL/GenBank/DDBJ whole genome shotgun (WGS) entry which is preliminary data.</text>
</comment>
<evidence type="ECO:0000259" key="3">
    <source>
        <dbReference type="Pfam" id="PF20695"/>
    </source>
</evidence>
<dbReference type="PANTHER" id="PTHR30108:SF17">
    <property type="entry name" value="FERULIC ACID DECARBOXYLASE 1"/>
    <property type="match status" value="1"/>
</dbReference>
<dbReference type="InterPro" id="IPR022390">
    <property type="entry name" value="HBDC"/>
</dbReference>
<dbReference type="InterPro" id="IPR049383">
    <property type="entry name" value="UbiD-like_N"/>
</dbReference>
<reference evidence="5 6" key="1">
    <citation type="journal article" date="2016" name="Nat. Commun.">
        <title>Thousands of microbial genomes shed light on interconnected biogeochemical processes in an aquifer system.</title>
        <authorList>
            <person name="Anantharaman K."/>
            <person name="Brown C.T."/>
            <person name="Hug L.A."/>
            <person name="Sharon I."/>
            <person name="Castelle C.J."/>
            <person name="Probst A.J."/>
            <person name="Thomas B.C."/>
            <person name="Singh A."/>
            <person name="Wilkins M.J."/>
            <person name="Karaoz U."/>
            <person name="Brodie E.L."/>
            <person name="Williams K.H."/>
            <person name="Hubbard S.S."/>
            <person name="Banfield J.F."/>
        </authorList>
    </citation>
    <scope>NUCLEOTIDE SEQUENCE [LARGE SCALE GENOMIC DNA]</scope>
</reference>
<comment type="similarity">
    <text evidence="1">Belongs to the UbiD family.</text>
</comment>
<dbReference type="NCBIfam" id="TIGR00148">
    <property type="entry name" value="UbiD family decarboxylase"/>
    <property type="match status" value="1"/>
</dbReference>
<proteinExistence type="inferred from homology"/>
<evidence type="ECO:0000313" key="6">
    <source>
        <dbReference type="Proteomes" id="UP000178187"/>
    </source>
</evidence>
<dbReference type="GO" id="GO:0008694">
    <property type="term" value="F:4-hydroxy-3-polyprenylbenzoate decarboxylase activity"/>
    <property type="evidence" value="ECO:0007669"/>
    <property type="project" value="TreeGrafter"/>
</dbReference>
<dbReference type="Proteomes" id="UP000178187">
    <property type="component" value="Unassembled WGS sequence"/>
</dbReference>
<dbReference type="Pfam" id="PF20695">
    <property type="entry name" value="UbiD_N"/>
    <property type="match status" value="1"/>
</dbReference>
<name>A0A1G1KQS6_9BACT</name>
<dbReference type="InterPro" id="IPR049381">
    <property type="entry name" value="UbiD-like_C"/>
</dbReference>
<dbReference type="Pfam" id="PF20696">
    <property type="entry name" value="UbiD_C"/>
    <property type="match status" value="1"/>
</dbReference>
<feature type="domain" description="3-octaprenyl-4-hydroxybenzoate carboxy-lyase-like C-terminal" evidence="4">
    <location>
        <begin position="320"/>
        <end position="443"/>
    </location>
</feature>
<evidence type="ECO:0000256" key="1">
    <source>
        <dbReference type="ARBA" id="ARBA00010021"/>
    </source>
</evidence>
<dbReference type="GO" id="GO:0005829">
    <property type="term" value="C:cytosol"/>
    <property type="evidence" value="ECO:0007669"/>
    <property type="project" value="TreeGrafter"/>
</dbReference>
<dbReference type="Gene3D" id="3.40.1670.10">
    <property type="entry name" value="UbiD C-terminal domain-like"/>
    <property type="match status" value="1"/>
</dbReference>
<dbReference type="NCBIfam" id="TIGR03701">
    <property type="entry name" value="mena_SCO4490"/>
    <property type="match status" value="1"/>
</dbReference>
<accession>A0A1G1KQS6</accession>
<dbReference type="SUPFAM" id="SSF50475">
    <property type="entry name" value="FMN-binding split barrel"/>
    <property type="match status" value="1"/>
</dbReference>
<evidence type="ECO:0000259" key="4">
    <source>
        <dbReference type="Pfam" id="PF20696"/>
    </source>
</evidence>
<dbReference type="EMBL" id="MHFR01000068">
    <property type="protein sequence ID" value="OGW95273.1"/>
    <property type="molecule type" value="Genomic_DNA"/>
</dbReference>
<dbReference type="Pfam" id="PF01977">
    <property type="entry name" value="UbiD"/>
    <property type="match status" value="1"/>
</dbReference>
<dbReference type="InterPro" id="IPR002830">
    <property type="entry name" value="UbiD"/>
</dbReference>
<feature type="domain" description="3-octaprenyl-4-hydroxybenzoate carboxy-lyase-like Rift-related" evidence="2">
    <location>
        <begin position="124"/>
        <end position="315"/>
    </location>
</feature>
<evidence type="ECO:0000259" key="2">
    <source>
        <dbReference type="Pfam" id="PF01977"/>
    </source>
</evidence>
<dbReference type="PANTHER" id="PTHR30108">
    <property type="entry name" value="3-OCTAPRENYL-4-HYDROXYBENZOATE CARBOXY-LYASE-RELATED"/>
    <property type="match status" value="1"/>
</dbReference>
<dbReference type="AlphaFoldDB" id="A0A1G1KQS6"/>
<dbReference type="SUPFAM" id="SSF143968">
    <property type="entry name" value="UbiD C-terminal domain-like"/>
    <property type="match status" value="1"/>
</dbReference>
<evidence type="ECO:0000313" key="5">
    <source>
        <dbReference type="EMBL" id="OGW95273.1"/>
    </source>
</evidence>